<dbReference type="GO" id="GO:0140359">
    <property type="term" value="F:ABC-type transporter activity"/>
    <property type="evidence" value="ECO:0007669"/>
    <property type="project" value="InterPro"/>
</dbReference>
<gene>
    <name evidence="2" type="ORF">H9757_09320</name>
</gene>
<dbReference type="PANTHER" id="PTHR37305">
    <property type="entry name" value="INTEGRAL MEMBRANE PROTEIN-RELATED"/>
    <property type="match status" value="1"/>
</dbReference>
<evidence type="ECO:0000313" key="2">
    <source>
        <dbReference type="EMBL" id="HJC39242.1"/>
    </source>
</evidence>
<comment type="caution">
    <text evidence="2">The sequence shown here is derived from an EMBL/GenBank/DDBJ whole genome shotgun (WGS) entry which is preliminary data.</text>
</comment>
<dbReference type="PANTHER" id="PTHR37305:SF1">
    <property type="entry name" value="MEMBRANE PROTEIN"/>
    <property type="match status" value="1"/>
</dbReference>
<sequence length="261" mass="28210">MTLMRFEMKRSRISLAVWTAAIALLLVICLVIFPDMKSQVNELNAAFSSMGSFTEAFGMDRLNFGELMGFYGLECGNILGIGGAFFAAYIGVSSLAGEEKNRTAEYLLTHPVSRSRIVFEKLLCIFCQILILNAVSILTSMIVIRAIGESLQMKEFLLLHAAYLLLQAEIAAVCFAISAALRKSGIGAGLGLAAVLYFLNIIANITEDAEWLKYITPFGYAEAADIITNAEIAPLPAAIGCLVTAAGIAAAFIIYNRKDIL</sequence>
<evidence type="ECO:0000256" key="1">
    <source>
        <dbReference type="SAM" id="Phobius"/>
    </source>
</evidence>
<keyword evidence="1" id="KW-0472">Membrane</keyword>
<dbReference type="Proteomes" id="UP000823894">
    <property type="component" value="Unassembled WGS sequence"/>
</dbReference>
<reference evidence="2" key="1">
    <citation type="journal article" date="2021" name="PeerJ">
        <title>Extensive microbial diversity within the chicken gut microbiome revealed by metagenomics and culture.</title>
        <authorList>
            <person name="Gilroy R."/>
            <person name="Ravi A."/>
            <person name="Getino M."/>
            <person name="Pursley I."/>
            <person name="Horton D.L."/>
            <person name="Alikhan N.F."/>
            <person name="Baker D."/>
            <person name="Gharbi K."/>
            <person name="Hall N."/>
            <person name="Watson M."/>
            <person name="Adriaenssens E.M."/>
            <person name="Foster-Nyarko E."/>
            <person name="Jarju S."/>
            <person name="Secka A."/>
            <person name="Antonio M."/>
            <person name="Oren A."/>
            <person name="Chaudhuri R.R."/>
            <person name="La Ragione R."/>
            <person name="Hildebrand F."/>
            <person name="Pallen M.J."/>
        </authorList>
    </citation>
    <scope>NUCLEOTIDE SEQUENCE</scope>
    <source>
        <strain evidence="2">ChiGjej1B1-1692</strain>
    </source>
</reference>
<evidence type="ECO:0000313" key="3">
    <source>
        <dbReference type="Proteomes" id="UP000823894"/>
    </source>
</evidence>
<protein>
    <submittedName>
        <fullName evidence="2">ABC transporter permease</fullName>
    </submittedName>
</protein>
<accession>A0A9D2NVJ2</accession>
<proteinExistence type="predicted"/>
<feature type="transmembrane region" description="Helical" evidence="1">
    <location>
        <begin position="122"/>
        <end position="144"/>
    </location>
</feature>
<name>A0A9D2NVJ2_9FIRM</name>
<keyword evidence="1" id="KW-1133">Transmembrane helix</keyword>
<dbReference type="Pfam" id="PF12679">
    <property type="entry name" value="ABC2_membrane_2"/>
    <property type="match status" value="1"/>
</dbReference>
<feature type="transmembrane region" description="Helical" evidence="1">
    <location>
        <begin position="188"/>
        <end position="206"/>
    </location>
</feature>
<feature type="transmembrane region" description="Helical" evidence="1">
    <location>
        <begin position="156"/>
        <end position="181"/>
    </location>
</feature>
<reference evidence="2" key="2">
    <citation type="submission" date="2021-04" db="EMBL/GenBank/DDBJ databases">
        <authorList>
            <person name="Gilroy R."/>
        </authorList>
    </citation>
    <scope>NUCLEOTIDE SEQUENCE</scope>
    <source>
        <strain evidence="2">ChiGjej1B1-1692</strain>
    </source>
</reference>
<dbReference type="EMBL" id="DWWK01000148">
    <property type="protein sequence ID" value="HJC39242.1"/>
    <property type="molecule type" value="Genomic_DNA"/>
</dbReference>
<keyword evidence="1" id="KW-0812">Transmembrane</keyword>
<organism evidence="2 3">
    <name type="scientific">Candidatus Mediterraneibacter faecigallinarum</name>
    <dbReference type="NCBI Taxonomy" id="2838669"/>
    <lineage>
        <taxon>Bacteria</taxon>
        <taxon>Bacillati</taxon>
        <taxon>Bacillota</taxon>
        <taxon>Clostridia</taxon>
        <taxon>Lachnospirales</taxon>
        <taxon>Lachnospiraceae</taxon>
        <taxon>Mediterraneibacter</taxon>
    </lineage>
</organism>
<dbReference type="AlphaFoldDB" id="A0A9D2NVJ2"/>
<feature type="transmembrane region" description="Helical" evidence="1">
    <location>
        <begin position="69"/>
        <end position="92"/>
    </location>
</feature>
<dbReference type="GO" id="GO:0005886">
    <property type="term" value="C:plasma membrane"/>
    <property type="evidence" value="ECO:0007669"/>
    <property type="project" value="UniProtKB-SubCell"/>
</dbReference>
<feature type="transmembrane region" description="Helical" evidence="1">
    <location>
        <begin position="235"/>
        <end position="255"/>
    </location>
</feature>